<comment type="caution">
    <text evidence="1">The sequence shown here is derived from an EMBL/GenBank/DDBJ whole genome shotgun (WGS) entry which is preliminary data.</text>
</comment>
<evidence type="ECO:0000313" key="2">
    <source>
        <dbReference type="Proteomes" id="UP001165083"/>
    </source>
</evidence>
<dbReference type="OrthoDB" id="428850at2759"/>
<proteinExistence type="predicted"/>
<dbReference type="InterPro" id="IPR016024">
    <property type="entry name" value="ARM-type_fold"/>
</dbReference>
<accession>A0A9W6WQM6</accession>
<dbReference type="AlphaFoldDB" id="A0A9W6WQM6"/>
<dbReference type="Proteomes" id="UP001165083">
    <property type="component" value="Unassembled WGS sequence"/>
</dbReference>
<protein>
    <submittedName>
        <fullName evidence="1">Unnamed protein product</fullName>
    </submittedName>
</protein>
<sequence length="549" mass="59633">MELVRDTHASLEDTDSNATKQRHYDVLDLCAGTLSILLVQSFDQHSECNSEQFETPSTSGFGAAFVDVVVKLLESDHPVEFRVSFSRVVPAMSLLIPGSVKSSDASVISALCSAVFDLYREVSEFRPLDATTSTDTPVSRDHVFPLTSIRRVAYAFQVLVETSASLQQFVQIKHALPFVMTSIKELFTAVRVAGGFGGKRARTSNTSSSTQDVFVLDICGRIQTHMEVMSAVVGGNKENQQLAQGLLYVVLSNWSVMKTAHVRGSQLLLCALHLLANYIYGNDTTRDSLLISLPPASGKAVGDKSQTLLSLLLSLASTRGEIGASSRHVGNSVSPSAADTALSNAACEVLKAVLHNTECVLASVKTGSISKLIDSLQERLKQARQTRKTHGLELENLAHMLSVLSGIACNEEGARVLYVNWSTVLSLVFGDAIHSSDAAVRHAGCLFMRNLALSESTKNHFAVWEELLDEVVAACIRASSTTATDVTTLQYLSATLWSLVFDNQRARALLLSRPTALQNLHELLTLQQAQSTTRDIAENLRRVLLLVQE</sequence>
<evidence type="ECO:0000313" key="1">
    <source>
        <dbReference type="EMBL" id="GMF13876.1"/>
    </source>
</evidence>
<dbReference type="EMBL" id="BSXW01000174">
    <property type="protein sequence ID" value="GMF13876.1"/>
    <property type="molecule type" value="Genomic_DNA"/>
</dbReference>
<reference evidence="1" key="1">
    <citation type="submission" date="2023-04" db="EMBL/GenBank/DDBJ databases">
        <title>Phytophthora lilii NBRC 32176.</title>
        <authorList>
            <person name="Ichikawa N."/>
            <person name="Sato H."/>
            <person name="Tonouchi N."/>
        </authorList>
    </citation>
    <scope>NUCLEOTIDE SEQUENCE</scope>
    <source>
        <strain evidence="1">NBRC 32176</strain>
    </source>
</reference>
<keyword evidence="2" id="KW-1185">Reference proteome</keyword>
<organism evidence="1 2">
    <name type="scientific">Phytophthora lilii</name>
    <dbReference type="NCBI Taxonomy" id="2077276"/>
    <lineage>
        <taxon>Eukaryota</taxon>
        <taxon>Sar</taxon>
        <taxon>Stramenopiles</taxon>
        <taxon>Oomycota</taxon>
        <taxon>Peronosporomycetes</taxon>
        <taxon>Peronosporales</taxon>
        <taxon>Peronosporaceae</taxon>
        <taxon>Phytophthora</taxon>
    </lineage>
</organism>
<gene>
    <name evidence="1" type="ORF">Plil01_000430500</name>
</gene>
<dbReference type="SUPFAM" id="SSF48371">
    <property type="entry name" value="ARM repeat"/>
    <property type="match status" value="1"/>
</dbReference>
<name>A0A9W6WQM6_9STRA</name>